<gene>
    <name evidence="1" type="ORF">LFW2832_00084</name>
</gene>
<dbReference type="EMBL" id="CABMJJ010000001">
    <property type="protein sequence ID" value="VVC02570.1"/>
    <property type="molecule type" value="Genomic_DNA"/>
</dbReference>
<comment type="caution">
    <text evidence="1">The sequence shown here is derived from an EMBL/GenBank/DDBJ whole genome shotgun (WGS) entry which is preliminary data.</text>
</comment>
<sequence length="79" mass="8691">MRGQLSAEMLILIVVVLAVVAIAANQLMGSAKETSKNIQNQSDRINLMTAEAIKSAEGEYCMYDEDCREGLSCQEYRCA</sequence>
<accession>A0A5E4LKP4</accession>
<dbReference type="InterPro" id="IPR007166">
    <property type="entry name" value="Class3_signal_pept_motif"/>
</dbReference>
<dbReference type="Pfam" id="PF04021">
    <property type="entry name" value="Class_IIIsignal"/>
    <property type="match status" value="1"/>
</dbReference>
<evidence type="ECO:0000313" key="2">
    <source>
        <dbReference type="Proteomes" id="UP000789941"/>
    </source>
</evidence>
<proteinExistence type="predicted"/>
<evidence type="ECO:0008006" key="3">
    <source>
        <dbReference type="Google" id="ProtNLM"/>
    </source>
</evidence>
<reference evidence="1 2" key="1">
    <citation type="submission" date="2019-08" db="EMBL/GenBank/DDBJ databases">
        <authorList>
            <person name="Vazquez-Campos X."/>
        </authorList>
    </citation>
    <scope>NUCLEOTIDE SEQUENCE [LARGE SCALE GENOMIC DNA]</scope>
    <source>
        <strain evidence="1">LFW-283_2</strain>
    </source>
</reference>
<protein>
    <recommendedName>
        <fullName evidence="3">Class III signal peptide</fullName>
    </recommendedName>
</protein>
<dbReference type="Proteomes" id="UP000789941">
    <property type="component" value="Unassembled WGS sequence"/>
</dbReference>
<organism evidence="1 2">
    <name type="scientific">Candidatus Bilamarchaeum dharawalense</name>
    <dbReference type="NCBI Taxonomy" id="2885759"/>
    <lineage>
        <taxon>Archaea</taxon>
        <taxon>Candidatus Micrarchaeota</taxon>
        <taxon>Candidatus Micrarchaeia</taxon>
        <taxon>Candidatus Anstonellales</taxon>
        <taxon>Candidatus Bilamarchaeaceae</taxon>
        <taxon>Candidatus Bilamarchaeum</taxon>
    </lineage>
</organism>
<dbReference type="AlphaFoldDB" id="A0A5E4LKP4"/>
<evidence type="ECO:0000313" key="1">
    <source>
        <dbReference type="EMBL" id="VVC02570.1"/>
    </source>
</evidence>
<name>A0A5E4LKP4_9ARCH</name>